<feature type="transmembrane region" description="Helical" evidence="1">
    <location>
        <begin position="335"/>
        <end position="353"/>
    </location>
</feature>
<feature type="transmembrane region" description="Helical" evidence="1">
    <location>
        <begin position="67"/>
        <end position="85"/>
    </location>
</feature>
<feature type="transmembrane region" description="Helical" evidence="1">
    <location>
        <begin position="419"/>
        <end position="440"/>
    </location>
</feature>
<feature type="transmembrane region" description="Helical" evidence="1">
    <location>
        <begin position="505"/>
        <end position="530"/>
    </location>
</feature>
<keyword evidence="4" id="KW-1185">Reference proteome</keyword>
<evidence type="ECO:0000259" key="2">
    <source>
        <dbReference type="Pfam" id="PF26626"/>
    </source>
</evidence>
<dbReference type="GeneID" id="97548391"/>
<protein>
    <recommendedName>
        <fullName evidence="2">DUF8201 domain-containing protein</fullName>
    </recommendedName>
</protein>
<reference evidence="3 4" key="1">
    <citation type="submission" date="2018-05" db="EMBL/GenBank/DDBJ databases">
        <title>Draft genome of Methanospirillum lacunae Ki8-1.</title>
        <authorList>
            <person name="Dueholm M.S."/>
            <person name="Nielsen P.H."/>
            <person name="Bakmann L.F."/>
            <person name="Otzen D.E."/>
        </authorList>
    </citation>
    <scope>NUCLEOTIDE SEQUENCE [LARGE SCALE GENOMIC DNA]</scope>
    <source>
        <strain evidence="3 4">Ki8-1</strain>
    </source>
</reference>
<dbReference type="AlphaFoldDB" id="A0A2V2N3D2"/>
<proteinExistence type="predicted"/>
<feature type="domain" description="DUF8201" evidence="2">
    <location>
        <begin position="8"/>
        <end position="484"/>
    </location>
</feature>
<keyword evidence="1" id="KW-1133">Transmembrane helix</keyword>
<evidence type="ECO:0000313" key="3">
    <source>
        <dbReference type="EMBL" id="PWR70687.1"/>
    </source>
</evidence>
<keyword evidence="1" id="KW-0472">Membrane</keyword>
<dbReference type="EMBL" id="QGMY01000010">
    <property type="protein sequence ID" value="PWR70687.1"/>
    <property type="molecule type" value="Genomic_DNA"/>
</dbReference>
<feature type="transmembrane region" description="Helical" evidence="1">
    <location>
        <begin position="6"/>
        <end position="29"/>
    </location>
</feature>
<dbReference type="NCBIfam" id="NF047510">
    <property type="entry name" value="LIC_10190_fam"/>
    <property type="match status" value="1"/>
</dbReference>
<feature type="transmembrane region" description="Helical" evidence="1">
    <location>
        <begin position="167"/>
        <end position="186"/>
    </location>
</feature>
<evidence type="ECO:0000313" key="4">
    <source>
        <dbReference type="Proteomes" id="UP000245657"/>
    </source>
</evidence>
<feature type="transmembrane region" description="Helical" evidence="1">
    <location>
        <begin position="128"/>
        <end position="146"/>
    </location>
</feature>
<dbReference type="InterPro" id="IPR058065">
    <property type="entry name" value="LIC_10190-like"/>
</dbReference>
<dbReference type="Pfam" id="PF26626">
    <property type="entry name" value="DUF8201"/>
    <property type="match status" value="1"/>
</dbReference>
<sequence>MDNILYFIIFYILFVGWIVAVYSYGHYIAKLFTLKCPIPSNIIWISGLFGLIFLSSLITIINIFLPISLLIASIILIIGLILGSIQFIKIKPNYQIIVLYGLVTFIIYYAVIFGWSNYYDTGLYHLPAIKWIINNITPFGLANLHFRFGFNSIWFPLSALIDQGSILLNRPIFLINGILLFFYTTLIGDILKPFIKEIRQNIFSISTSKISTFVRSLNCKDWFFLLTILPVTYVTPIFLSSPSPDFPIFLLTLTVIGNAIELVEEETEVDNFQTWISIIIASFAFAIKLSAILLLLMSALFLFFSQIKIRSTRELVEMPILPKTIFPFLRNIPRYCWFFFLIIFIPMTIRGIILSGNPIFPIAIGSQSYLPWATSAETTRVAAEDVTAWARLPGVHYKDSLGNNSWIWDWIDQFIVHQMPLIVTVSGALILVGIVLYFSVKPEMELQESKKIIISCYPLVLILAGLTFWFMSAPDTRFALGFLYALPIVILLFPYIILKRPFSSYLVKILIVILIGQFLISATLMGPYYVGLFNNNGEIPVFPEVSYTINTTNSGERIIIPENTDQTWNLPLPNSIYFDENLSITRDRITRQYIMFTTNE</sequence>
<feature type="transmembrane region" description="Helical" evidence="1">
    <location>
        <begin position="275"/>
        <end position="304"/>
    </location>
</feature>
<dbReference type="RefSeq" id="WP_109969559.1">
    <property type="nucleotide sequence ID" value="NZ_CP176093.1"/>
</dbReference>
<organism evidence="3 4">
    <name type="scientific">Methanospirillum lacunae</name>
    <dbReference type="NCBI Taxonomy" id="668570"/>
    <lineage>
        <taxon>Archaea</taxon>
        <taxon>Methanobacteriati</taxon>
        <taxon>Methanobacteriota</taxon>
        <taxon>Stenosarchaea group</taxon>
        <taxon>Methanomicrobia</taxon>
        <taxon>Methanomicrobiales</taxon>
        <taxon>Methanospirillaceae</taxon>
        <taxon>Methanospirillum</taxon>
    </lineage>
</organism>
<feature type="transmembrane region" description="Helical" evidence="1">
    <location>
        <begin position="97"/>
        <end position="116"/>
    </location>
</feature>
<feature type="transmembrane region" description="Helical" evidence="1">
    <location>
        <begin position="222"/>
        <end position="239"/>
    </location>
</feature>
<name>A0A2V2N3D2_9EURY</name>
<keyword evidence="1" id="KW-0812">Transmembrane</keyword>
<dbReference type="InterPro" id="IPR058514">
    <property type="entry name" value="DUF8201"/>
</dbReference>
<feature type="transmembrane region" description="Helical" evidence="1">
    <location>
        <begin position="41"/>
        <end position="61"/>
    </location>
</feature>
<gene>
    <name evidence="3" type="ORF">DK846_13840</name>
</gene>
<accession>A0A2V2N3D2</accession>
<comment type="caution">
    <text evidence="3">The sequence shown here is derived from an EMBL/GenBank/DDBJ whole genome shotgun (WGS) entry which is preliminary data.</text>
</comment>
<feature type="transmembrane region" description="Helical" evidence="1">
    <location>
        <begin position="478"/>
        <end position="498"/>
    </location>
</feature>
<feature type="transmembrane region" description="Helical" evidence="1">
    <location>
        <begin position="452"/>
        <end position="472"/>
    </location>
</feature>
<evidence type="ECO:0000256" key="1">
    <source>
        <dbReference type="SAM" id="Phobius"/>
    </source>
</evidence>
<dbReference type="Proteomes" id="UP000245657">
    <property type="component" value="Unassembled WGS sequence"/>
</dbReference>